<organism evidence="4 5">
    <name type="scientific">Fodinibius salipaludis</name>
    <dbReference type="NCBI Taxonomy" id="2032627"/>
    <lineage>
        <taxon>Bacteria</taxon>
        <taxon>Pseudomonadati</taxon>
        <taxon>Balneolota</taxon>
        <taxon>Balneolia</taxon>
        <taxon>Balneolales</taxon>
        <taxon>Balneolaceae</taxon>
        <taxon>Fodinibius</taxon>
    </lineage>
</organism>
<dbReference type="AlphaFoldDB" id="A0A2A2G5M2"/>
<feature type="domain" description="Phospholipase/carboxylesterase/thioesterase" evidence="3">
    <location>
        <begin position="26"/>
        <end position="226"/>
    </location>
</feature>
<dbReference type="SUPFAM" id="SSF53474">
    <property type="entry name" value="alpha/beta-Hydrolases"/>
    <property type="match status" value="1"/>
</dbReference>
<keyword evidence="5" id="KW-1185">Reference proteome</keyword>
<dbReference type="EMBL" id="NSKE01000012">
    <property type="protein sequence ID" value="PAU92941.1"/>
    <property type="molecule type" value="Genomic_DNA"/>
</dbReference>
<proteinExistence type="inferred from homology"/>
<reference evidence="4 5" key="1">
    <citation type="submission" date="2017-08" db="EMBL/GenBank/DDBJ databases">
        <title>Aliifodinibius alkalisoli sp. nov., isolated from saline alkaline soil.</title>
        <authorList>
            <person name="Liu D."/>
            <person name="Zhang G."/>
        </authorList>
    </citation>
    <scope>NUCLEOTIDE SEQUENCE [LARGE SCALE GENOMIC DNA]</scope>
    <source>
        <strain evidence="4 5">WN023</strain>
    </source>
</reference>
<dbReference type="InterPro" id="IPR050565">
    <property type="entry name" value="LYPA1-2/EST-like"/>
</dbReference>
<evidence type="ECO:0000256" key="2">
    <source>
        <dbReference type="ARBA" id="ARBA00022801"/>
    </source>
</evidence>
<dbReference type="PANTHER" id="PTHR10655">
    <property type="entry name" value="LYSOPHOSPHOLIPASE-RELATED"/>
    <property type="match status" value="1"/>
</dbReference>
<name>A0A2A2G5M2_9BACT</name>
<accession>A0A2A2G5M2</accession>
<evidence type="ECO:0000259" key="3">
    <source>
        <dbReference type="Pfam" id="PF02230"/>
    </source>
</evidence>
<keyword evidence="2" id="KW-0378">Hydrolase</keyword>
<evidence type="ECO:0000313" key="4">
    <source>
        <dbReference type="EMBL" id="PAU92941.1"/>
    </source>
</evidence>
<evidence type="ECO:0000256" key="1">
    <source>
        <dbReference type="ARBA" id="ARBA00006499"/>
    </source>
</evidence>
<dbReference type="InterPro" id="IPR029058">
    <property type="entry name" value="AB_hydrolase_fold"/>
</dbReference>
<comment type="caution">
    <text evidence="4">The sequence shown here is derived from an EMBL/GenBank/DDBJ whole genome shotgun (WGS) entry which is preliminary data.</text>
</comment>
<dbReference type="PANTHER" id="PTHR10655:SF17">
    <property type="entry name" value="LYSOPHOSPHOLIPASE-LIKE PROTEIN 1"/>
    <property type="match status" value="1"/>
</dbReference>
<gene>
    <name evidence="4" type="ORF">CK503_14745</name>
</gene>
<dbReference type="GO" id="GO:0016787">
    <property type="term" value="F:hydrolase activity"/>
    <property type="evidence" value="ECO:0007669"/>
    <property type="project" value="UniProtKB-KW"/>
</dbReference>
<dbReference type="Proteomes" id="UP000218831">
    <property type="component" value="Unassembled WGS sequence"/>
</dbReference>
<evidence type="ECO:0000313" key="5">
    <source>
        <dbReference type="Proteomes" id="UP000218831"/>
    </source>
</evidence>
<dbReference type="RefSeq" id="WP_095607597.1">
    <property type="nucleotide sequence ID" value="NZ_NSKE01000012.1"/>
</dbReference>
<comment type="similarity">
    <text evidence="1">Belongs to the AB hydrolase superfamily. AB hydrolase 2 family.</text>
</comment>
<sequence length="231" mass="26785">MKNILKSGQAVFDIEVPYKLIETGSSSNEKPLIIYLHGFNQNMEQFEKLVAPMLDLNAYHLFVQGPYPIYDRRRKKKVEDWGRSWYLYDGEQDQFVKSLESASGFLENLIQDILRQITASRVAVFGYSMGGYLAGYFALSRPKLIDELMVVGARIKTEVFEGDERRYDTMNVLALHGTRDKSVKSEPQQKSCEQLSEWGAQVTFKEMDRAHKLDNIYLKKTREWLKSLGYN</sequence>
<dbReference type="InterPro" id="IPR003140">
    <property type="entry name" value="PLipase/COase/thioEstase"/>
</dbReference>
<dbReference type="OrthoDB" id="9764953at2"/>
<protein>
    <recommendedName>
        <fullName evidence="3">Phospholipase/carboxylesterase/thioesterase domain-containing protein</fullName>
    </recommendedName>
</protein>
<dbReference type="Gene3D" id="3.40.50.1820">
    <property type="entry name" value="alpha/beta hydrolase"/>
    <property type="match status" value="1"/>
</dbReference>
<dbReference type="Pfam" id="PF02230">
    <property type="entry name" value="Abhydrolase_2"/>
    <property type="match status" value="1"/>
</dbReference>